<proteinExistence type="predicted"/>
<dbReference type="InterPro" id="IPR006047">
    <property type="entry name" value="GH13_cat_dom"/>
</dbReference>
<protein>
    <recommendedName>
        <fullName evidence="2">Glycosyl hydrolase family 13 catalytic domain-containing protein</fullName>
    </recommendedName>
</protein>
<gene>
    <name evidence="3" type="ORF">BSZ37_06300</name>
</gene>
<dbReference type="PROSITE" id="PS51257">
    <property type="entry name" value="PROKAR_LIPOPROTEIN"/>
    <property type="match status" value="1"/>
</dbReference>
<dbReference type="GO" id="GO:0016798">
    <property type="term" value="F:hydrolase activity, acting on glycosyl bonds"/>
    <property type="evidence" value="ECO:0007669"/>
    <property type="project" value="UniProtKB-KW"/>
</dbReference>
<dbReference type="Gene3D" id="3.20.20.80">
    <property type="entry name" value="Glycosidases"/>
    <property type="match status" value="1"/>
</dbReference>
<evidence type="ECO:0000259" key="2">
    <source>
        <dbReference type="SMART" id="SM00642"/>
    </source>
</evidence>
<organism evidence="3 4">
    <name type="scientific">Rubrivirga marina</name>
    <dbReference type="NCBI Taxonomy" id="1196024"/>
    <lineage>
        <taxon>Bacteria</taxon>
        <taxon>Pseudomonadati</taxon>
        <taxon>Rhodothermota</taxon>
        <taxon>Rhodothermia</taxon>
        <taxon>Rhodothermales</taxon>
        <taxon>Rubricoccaceae</taxon>
        <taxon>Rubrivirga</taxon>
    </lineage>
</organism>
<dbReference type="PANTHER" id="PTHR10357">
    <property type="entry name" value="ALPHA-AMYLASE FAMILY MEMBER"/>
    <property type="match status" value="1"/>
</dbReference>
<dbReference type="OrthoDB" id="9805159at2"/>
<sequence length="543" mass="57191">MTTALRFALVSSLALVVGCGRSGEDPRPGPNDLPPIPDTPPAWAADAVWYEIDVDRFRDGDPERAPAVAAVARASGVPASALREAGWRPTPWTADPSTRADWERALGSADETVPLRRYGGDLQGVLAKLPYVDSLGVTALVVRVADPAAPWHVDPWLGPAPARDREMVTLEDPGDPATWGTSQADRQLLDLVEAAHDRGLRVVLDVGWPGSMGATSADADSAATNAFAVAVRWLDPDGDGDPSDGVDGFRLEADPSAASFHRGLRRVVKAIHPEAVLLGRVPADGVVPDLGAFDALDDPRAFRVLRQFLDPAGPQISAADVAAELADVYAATPPDHLPAYGSVAGGPEAPRLATALRNANVLDDAEATPRVRPGYDVSPPGPAVVRAVGLYRLLQATLPGAPHLLYGDEAGLAGARAPDNRRPMLWDDLDYAVVQTRGEARPVAPDAALRDLTARALRLRRDHADLFARGTLDWEATGDVLRFSRQTADAEAVVVVNLSDVPVRVEIEGALALAVGPEPAVTEGRATVAPRSGAVFLSPAVLP</sequence>
<dbReference type="InterPro" id="IPR017853">
    <property type="entry name" value="GH"/>
</dbReference>
<dbReference type="Proteomes" id="UP000216339">
    <property type="component" value="Unassembled WGS sequence"/>
</dbReference>
<comment type="caution">
    <text evidence="3">The sequence shown here is derived from an EMBL/GenBank/DDBJ whole genome shotgun (WGS) entry which is preliminary data.</text>
</comment>
<reference evidence="3 4" key="1">
    <citation type="submission" date="2016-11" db="EMBL/GenBank/DDBJ databases">
        <title>Study of marine rhodopsin-containing bacteria.</title>
        <authorList>
            <person name="Yoshizawa S."/>
            <person name="Kumagai Y."/>
            <person name="Kogure K."/>
        </authorList>
    </citation>
    <scope>NUCLEOTIDE SEQUENCE [LARGE SCALE GENOMIC DNA]</scope>
    <source>
        <strain evidence="3 4">SAORIC-28</strain>
    </source>
</reference>
<feature type="compositionally biased region" description="Pro residues" evidence="1">
    <location>
        <begin position="28"/>
        <end position="40"/>
    </location>
</feature>
<feature type="domain" description="Glycosyl hydrolase family 13 catalytic" evidence="2">
    <location>
        <begin position="51"/>
        <end position="441"/>
    </location>
</feature>
<keyword evidence="4" id="KW-1185">Reference proteome</keyword>
<dbReference type="RefSeq" id="WP_095509723.1">
    <property type="nucleotide sequence ID" value="NZ_MQWD01000001.1"/>
</dbReference>
<accession>A0A271IY07</accession>
<dbReference type="GO" id="GO:0005975">
    <property type="term" value="P:carbohydrate metabolic process"/>
    <property type="evidence" value="ECO:0007669"/>
    <property type="project" value="InterPro"/>
</dbReference>
<dbReference type="EMBL" id="MQWD01000001">
    <property type="protein sequence ID" value="PAP76082.1"/>
    <property type="molecule type" value="Genomic_DNA"/>
</dbReference>
<evidence type="ECO:0000313" key="4">
    <source>
        <dbReference type="Proteomes" id="UP000216339"/>
    </source>
</evidence>
<dbReference type="AlphaFoldDB" id="A0A271IY07"/>
<feature type="region of interest" description="Disordered" evidence="1">
    <location>
        <begin position="21"/>
        <end position="40"/>
    </location>
</feature>
<dbReference type="SUPFAM" id="SSF51445">
    <property type="entry name" value="(Trans)glycosidases"/>
    <property type="match status" value="1"/>
</dbReference>
<dbReference type="SMART" id="SM00642">
    <property type="entry name" value="Aamy"/>
    <property type="match status" value="1"/>
</dbReference>
<evidence type="ECO:0000256" key="1">
    <source>
        <dbReference type="SAM" id="MobiDB-lite"/>
    </source>
</evidence>
<evidence type="ECO:0000313" key="3">
    <source>
        <dbReference type="EMBL" id="PAP76082.1"/>
    </source>
</evidence>
<name>A0A271IY07_9BACT</name>